<keyword evidence="2" id="KW-1185">Reference proteome</keyword>
<organism evidence="1 2">
    <name type="scientific">Eremococcus coleocola ACS-139-V-Col8</name>
    <dbReference type="NCBI Taxonomy" id="908337"/>
    <lineage>
        <taxon>Bacteria</taxon>
        <taxon>Bacillati</taxon>
        <taxon>Bacillota</taxon>
        <taxon>Bacilli</taxon>
        <taxon>Lactobacillales</taxon>
        <taxon>Aerococcaceae</taxon>
        <taxon>Eremococcus</taxon>
    </lineage>
</organism>
<protein>
    <recommendedName>
        <fullName evidence="3">HTH cro/C1-type domain-containing protein</fullName>
    </recommendedName>
</protein>
<evidence type="ECO:0008006" key="3">
    <source>
        <dbReference type="Google" id="ProtNLM"/>
    </source>
</evidence>
<reference evidence="1 2" key="1">
    <citation type="submission" date="2010-10" db="EMBL/GenBank/DDBJ databases">
        <authorList>
            <person name="Durkin A.S."/>
            <person name="Madupu R."/>
            <person name="Torralba M."/>
            <person name="Gillis M."/>
            <person name="Methe B."/>
            <person name="Sutton G."/>
            <person name="Nelson K.E."/>
        </authorList>
    </citation>
    <scope>NUCLEOTIDE SEQUENCE [LARGE SCALE GENOMIC DNA]</scope>
    <source>
        <strain evidence="1 2">ACS-139-V-Col8</strain>
    </source>
</reference>
<dbReference type="eggNOG" id="ENOG502ZQV0">
    <property type="taxonomic scope" value="Bacteria"/>
</dbReference>
<dbReference type="Proteomes" id="UP000005990">
    <property type="component" value="Unassembled WGS sequence"/>
</dbReference>
<comment type="caution">
    <text evidence="1">The sequence shown here is derived from an EMBL/GenBank/DDBJ whole genome shotgun (WGS) entry which is preliminary data.</text>
</comment>
<gene>
    <name evidence="1" type="ORF">HMPREF9257_1690</name>
</gene>
<dbReference type="EMBL" id="AENN01000016">
    <property type="protein sequence ID" value="EFR30897.1"/>
    <property type="molecule type" value="Genomic_DNA"/>
</dbReference>
<dbReference type="OrthoDB" id="2400823at2"/>
<name>E4KQ90_9LACT</name>
<evidence type="ECO:0000313" key="2">
    <source>
        <dbReference type="Proteomes" id="UP000005990"/>
    </source>
</evidence>
<sequence>MDEIIEMIQRLIDSDISAYQITKDTGISGNAINSIRRGERKLTNLTLETAKVLYDYAKDIFA</sequence>
<dbReference type="AlphaFoldDB" id="E4KQ90"/>
<accession>E4KQ90</accession>
<evidence type="ECO:0000313" key="1">
    <source>
        <dbReference type="EMBL" id="EFR30897.1"/>
    </source>
</evidence>
<proteinExistence type="predicted"/>
<dbReference type="STRING" id="908337.HMPREF9257_1690"/>
<dbReference type="RefSeq" id="WP_006418683.1">
    <property type="nucleotide sequence ID" value="NZ_AENN01000016.1"/>
</dbReference>